<gene>
    <name evidence="2" type="ORF">BdWA1_004067</name>
    <name evidence="1" type="ORF">BdWA1_004115</name>
</gene>
<dbReference type="Proteomes" id="UP001214638">
    <property type="component" value="Unassembled WGS sequence"/>
</dbReference>
<dbReference type="GeneID" id="94338361"/>
<reference evidence="1" key="1">
    <citation type="journal article" date="2023" name="Nat. Microbiol.">
        <title>Babesia duncani multi-omics identifies virulence factors and drug targets.</title>
        <authorList>
            <person name="Singh P."/>
            <person name="Lonardi S."/>
            <person name="Liang Q."/>
            <person name="Vydyam P."/>
            <person name="Khabirova E."/>
            <person name="Fang T."/>
            <person name="Gihaz S."/>
            <person name="Thekkiniath J."/>
            <person name="Munshi M."/>
            <person name="Abel S."/>
            <person name="Ciampossin L."/>
            <person name="Batugedara G."/>
            <person name="Gupta M."/>
            <person name="Lu X.M."/>
            <person name="Lenz T."/>
            <person name="Chakravarty S."/>
            <person name="Cornillot E."/>
            <person name="Hu Y."/>
            <person name="Ma W."/>
            <person name="Gonzalez L.M."/>
            <person name="Sanchez S."/>
            <person name="Estrada K."/>
            <person name="Sanchez-Flores A."/>
            <person name="Montero E."/>
            <person name="Harb O.S."/>
            <person name="Le Roch K.G."/>
            <person name="Mamoun C.B."/>
        </authorList>
    </citation>
    <scope>NUCLEOTIDE SEQUENCE</scope>
    <source>
        <strain evidence="1">WA1</strain>
    </source>
</reference>
<dbReference type="AlphaFoldDB" id="A0AAD9UM86"/>
<proteinExistence type="predicted"/>
<sequence length="148" mass="17762">MDVEEKKTKIEDINKKLYADIERHHALGEKQEIDFIKLFINVEIRDDIQHIYSMVRSCMNEKQSVEDIDLHIMFIKAFKRYMKKNVDLTNTYLNNLEKLELIKANPNLMEAFRDLLDEHMISLRYIEIQLENKHKDVIASRRGEVLRV</sequence>
<dbReference type="RefSeq" id="XP_067801308.1">
    <property type="nucleotide sequence ID" value="XM_067949070.1"/>
</dbReference>
<name>A0AAD9UM86_9APIC</name>
<accession>A0AAD9UM86</accession>
<dbReference type="KEGG" id="bdw:94338361"/>
<comment type="caution">
    <text evidence="1">The sequence shown here is derived from an EMBL/GenBank/DDBJ whole genome shotgun (WGS) entry which is preliminary data.</text>
</comment>
<protein>
    <submittedName>
        <fullName evidence="1">Uncharacterized protein</fullName>
    </submittedName>
</protein>
<dbReference type="EMBL" id="JALLKP010000129">
    <property type="protein sequence ID" value="KAK2194412.1"/>
    <property type="molecule type" value="Genomic_DNA"/>
</dbReference>
<keyword evidence="3" id="KW-1185">Reference proteome</keyword>
<dbReference type="EMBL" id="JALLKP010000114">
    <property type="protein sequence ID" value="KAK2194462.1"/>
    <property type="molecule type" value="Genomic_DNA"/>
</dbReference>
<organism evidence="1 3">
    <name type="scientific">Babesia duncani</name>
    <dbReference type="NCBI Taxonomy" id="323732"/>
    <lineage>
        <taxon>Eukaryota</taxon>
        <taxon>Sar</taxon>
        <taxon>Alveolata</taxon>
        <taxon>Apicomplexa</taxon>
        <taxon>Aconoidasida</taxon>
        <taxon>Piroplasmida</taxon>
        <taxon>Babesiidae</taxon>
        <taxon>Babesia</taxon>
    </lineage>
</organism>
<evidence type="ECO:0000313" key="3">
    <source>
        <dbReference type="Proteomes" id="UP001214638"/>
    </source>
</evidence>
<evidence type="ECO:0000313" key="2">
    <source>
        <dbReference type="EMBL" id="KAK2194462.1"/>
    </source>
</evidence>
<evidence type="ECO:0000313" key="1">
    <source>
        <dbReference type="EMBL" id="KAK2194412.1"/>
    </source>
</evidence>